<organism evidence="7 8">
    <name type="scientific">Penicillium citrinum</name>
    <dbReference type="NCBI Taxonomy" id="5077"/>
    <lineage>
        <taxon>Eukaryota</taxon>
        <taxon>Fungi</taxon>
        <taxon>Dikarya</taxon>
        <taxon>Ascomycota</taxon>
        <taxon>Pezizomycotina</taxon>
        <taxon>Eurotiomycetes</taxon>
        <taxon>Eurotiomycetidae</taxon>
        <taxon>Eurotiales</taxon>
        <taxon>Aspergillaceae</taxon>
        <taxon>Penicillium</taxon>
    </lineage>
</organism>
<feature type="region of interest" description="Disordered" evidence="5">
    <location>
        <begin position="565"/>
        <end position="593"/>
    </location>
</feature>
<reference evidence="7" key="2">
    <citation type="journal article" date="2023" name="IMA Fungus">
        <title>Comparative genomic study of the Penicillium genus elucidates a diverse pangenome and 15 lateral gene transfer events.</title>
        <authorList>
            <person name="Petersen C."/>
            <person name="Sorensen T."/>
            <person name="Nielsen M.R."/>
            <person name="Sondergaard T.E."/>
            <person name="Sorensen J.L."/>
            <person name="Fitzpatrick D.A."/>
            <person name="Frisvad J.C."/>
            <person name="Nielsen K.L."/>
        </authorList>
    </citation>
    <scope>NUCLEOTIDE SEQUENCE</scope>
    <source>
        <strain evidence="7">IBT 23319</strain>
    </source>
</reference>
<evidence type="ECO:0000256" key="1">
    <source>
        <dbReference type="ARBA" id="ARBA00004370"/>
    </source>
</evidence>
<feature type="compositionally biased region" description="Polar residues" evidence="5">
    <location>
        <begin position="12"/>
        <end position="22"/>
    </location>
</feature>
<evidence type="ECO:0000256" key="2">
    <source>
        <dbReference type="ARBA" id="ARBA00022692"/>
    </source>
</evidence>
<dbReference type="PANTHER" id="PTHR12911:SF8">
    <property type="entry name" value="KLAROID PROTEIN-RELATED"/>
    <property type="match status" value="1"/>
</dbReference>
<dbReference type="PROSITE" id="PS51469">
    <property type="entry name" value="SUN"/>
    <property type="match status" value="1"/>
</dbReference>
<dbReference type="AlphaFoldDB" id="A0A9W9TLM9"/>
<dbReference type="InterPro" id="IPR045119">
    <property type="entry name" value="SUN1-5"/>
</dbReference>
<dbReference type="InterPro" id="IPR012919">
    <property type="entry name" value="SUN_dom"/>
</dbReference>
<keyword evidence="8" id="KW-1185">Reference proteome</keyword>
<dbReference type="GO" id="GO:0043495">
    <property type="term" value="F:protein-membrane adaptor activity"/>
    <property type="evidence" value="ECO:0007669"/>
    <property type="project" value="TreeGrafter"/>
</dbReference>
<feature type="compositionally biased region" description="Low complexity" evidence="5">
    <location>
        <begin position="82"/>
        <end position="96"/>
    </location>
</feature>
<feature type="compositionally biased region" description="Polar residues" evidence="5">
    <location>
        <begin position="294"/>
        <end position="309"/>
    </location>
</feature>
<dbReference type="OrthoDB" id="342281at2759"/>
<dbReference type="PANTHER" id="PTHR12911">
    <property type="entry name" value="SAD1/UNC-84-LIKE PROTEIN-RELATED"/>
    <property type="match status" value="1"/>
</dbReference>
<dbReference type="Pfam" id="PF07738">
    <property type="entry name" value="Sad1_UNC"/>
    <property type="match status" value="1"/>
</dbReference>
<dbReference type="Gene3D" id="2.60.120.260">
    <property type="entry name" value="Galactose-binding domain-like"/>
    <property type="match status" value="1"/>
</dbReference>
<feature type="region of interest" description="Disordered" evidence="5">
    <location>
        <begin position="278"/>
        <end position="309"/>
    </location>
</feature>
<feature type="compositionally biased region" description="Polar residues" evidence="5">
    <location>
        <begin position="159"/>
        <end position="168"/>
    </location>
</feature>
<dbReference type="GeneID" id="81385225"/>
<comment type="subcellular location">
    <subcellularLocation>
        <location evidence="1">Membrane</location>
    </subcellularLocation>
</comment>
<evidence type="ECO:0000313" key="7">
    <source>
        <dbReference type="EMBL" id="KAJ5227134.1"/>
    </source>
</evidence>
<feature type="compositionally biased region" description="Basic and acidic residues" evidence="5">
    <location>
        <begin position="208"/>
        <end position="218"/>
    </location>
</feature>
<feature type="region of interest" description="Disordered" evidence="5">
    <location>
        <begin position="208"/>
        <end position="264"/>
    </location>
</feature>
<evidence type="ECO:0000313" key="8">
    <source>
        <dbReference type="Proteomes" id="UP001147733"/>
    </source>
</evidence>
<keyword evidence="3" id="KW-1133">Transmembrane helix</keyword>
<feature type="compositionally biased region" description="Basic and acidic residues" evidence="5">
    <location>
        <begin position="105"/>
        <end position="133"/>
    </location>
</feature>
<dbReference type="Proteomes" id="UP001147733">
    <property type="component" value="Unassembled WGS sequence"/>
</dbReference>
<keyword evidence="2" id="KW-0812">Transmembrane</keyword>
<feature type="domain" description="SUN" evidence="6">
    <location>
        <begin position="433"/>
        <end position="687"/>
    </location>
</feature>
<keyword evidence="4" id="KW-0472">Membrane</keyword>
<gene>
    <name evidence="7" type="ORF">N7469_007140</name>
</gene>
<comment type="caution">
    <text evidence="7">The sequence shown here is derived from an EMBL/GenBank/DDBJ whole genome shotgun (WGS) entry which is preliminary data.</text>
</comment>
<dbReference type="EMBL" id="JAPQKT010000006">
    <property type="protein sequence ID" value="KAJ5227134.1"/>
    <property type="molecule type" value="Genomic_DNA"/>
</dbReference>
<evidence type="ECO:0000259" key="6">
    <source>
        <dbReference type="PROSITE" id="PS51469"/>
    </source>
</evidence>
<dbReference type="RefSeq" id="XP_056499499.1">
    <property type="nucleotide sequence ID" value="XM_056646058.1"/>
</dbReference>
<sequence>MSKRAMAGRSSGYETGSPQRPFQTLLDLSNGPVLPPIAVGTSHNYGATGPTALPREAQLNPIQNVVGVAQRIESGLDDSEQRTSFSAAPSRSSSVSRNRRRTRTKREPTPDDQLMHGLREATESPAREVHSDRTPSPPIQRAVSTDSSPDIPPPDRKTSLISAITNSPMYPKPLRKLSTLFSREEPGNGSPYRDSSVDNASEVSFELERNIHDDELQRTRPSGRGRNLSKAPRRPSGVQIQPTIEEEEEEASSIQPDKPDYVNVPDETWTAEARTVIPSRFQSEPHSEVYSDQKFPQTTSQSDSSSNPENNATRFICRLSEFVLNNGAIWIKAGLALLVSLLLVYAFQDTLCANLSPSPPSIPANVTDPGQIREIRSRMSDMNLQISSMAKELSSAREEGKRVATYPTKIPHNYAHHGMDLQINFLAPSHGAMVDPDSSTPSASYRTVKPLMPEYKKVHTLGKIAKFLWPASARNIVKEAHHPLAALIPWEEAGDCWCSVKESQLSVFLGRAIVPEEVVIEHIPNTATLDPTSAPKVMEMWARFTVVNTEEATQQQHQSGFSWMSPWGSVKSQHQSKKPKPANRQDIGKFNMEGSNSLSDIVMKSLKLSYPHEDPKNYSGDKLLGPNFYRIGKMYYDIEDPNYKQAFALSPIIDLPTIRVDKVVIRVRDNWGSDQTCLYRVKLHGHV</sequence>
<protein>
    <recommendedName>
        <fullName evidence="6">SUN domain-containing protein</fullName>
    </recommendedName>
</protein>
<dbReference type="GO" id="GO:0034993">
    <property type="term" value="C:meiotic nuclear membrane microtubule tethering complex"/>
    <property type="evidence" value="ECO:0007669"/>
    <property type="project" value="TreeGrafter"/>
</dbReference>
<evidence type="ECO:0000256" key="5">
    <source>
        <dbReference type="SAM" id="MobiDB-lite"/>
    </source>
</evidence>
<evidence type="ECO:0000256" key="4">
    <source>
        <dbReference type="ARBA" id="ARBA00023136"/>
    </source>
</evidence>
<evidence type="ECO:0000256" key="3">
    <source>
        <dbReference type="ARBA" id="ARBA00022989"/>
    </source>
</evidence>
<feature type="region of interest" description="Disordered" evidence="5">
    <location>
        <begin position="1"/>
        <end position="28"/>
    </location>
</feature>
<name>A0A9W9TLM9_PENCI</name>
<reference evidence="7" key="1">
    <citation type="submission" date="2022-11" db="EMBL/GenBank/DDBJ databases">
        <authorList>
            <person name="Petersen C."/>
        </authorList>
    </citation>
    <scope>NUCLEOTIDE SEQUENCE</scope>
    <source>
        <strain evidence="7">IBT 23319</strain>
    </source>
</reference>
<feature type="region of interest" description="Disordered" evidence="5">
    <location>
        <begin position="73"/>
        <end position="172"/>
    </location>
</feature>
<accession>A0A9W9TLM9</accession>
<proteinExistence type="predicted"/>